<keyword evidence="3" id="KW-1185">Reference proteome</keyword>
<dbReference type="Proteomes" id="UP001278500">
    <property type="component" value="Unassembled WGS sequence"/>
</dbReference>
<proteinExistence type="predicted"/>
<reference evidence="2" key="1">
    <citation type="journal article" date="2023" name="Mol. Phylogenet. Evol.">
        <title>Genome-scale phylogeny and comparative genomics of the fungal order Sordariales.</title>
        <authorList>
            <person name="Hensen N."/>
            <person name="Bonometti L."/>
            <person name="Westerberg I."/>
            <person name="Brannstrom I.O."/>
            <person name="Guillou S."/>
            <person name="Cros-Aarteil S."/>
            <person name="Calhoun S."/>
            <person name="Haridas S."/>
            <person name="Kuo A."/>
            <person name="Mondo S."/>
            <person name="Pangilinan J."/>
            <person name="Riley R."/>
            <person name="LaButti K."/>
            <person name="Andreopoulos B."/>
            <person name="Lipzen A."/>
            <person name="Chen C."/>
            <person name="Yan M."/>
            <person name="Daum C."/>
            <person name="Ng V."/>
            <person name="Clum A."/>
            <person name="Steindorff A."/>
            <person name="Ohm R.A."/>
            <person name="Martin F."/>
            <person name="Silar P."/>
            <person name="Natvig D.O."/>
            <person name="Lalanne C."/>
            <person name="Gautier V."/>
            <person name="Ament-Velasquez S.L."/>
            <person name="Kruys A."/>
            <person name="Hutchinson M.I."/>
            <person name="Powell A.J."/>
            <person name="Barry K."/>
            <person name="Miller A.N."/>
            <person name="Grigoriev I.V."/>
            <person name="Debuchy R."/>
            <person name="Gladieux P."/>
            <person name="Hiltunen Thoren M."/>
            <person name="Johannesson H."/>
        </authorList>
    </citation>
    <scope>NUCLEOTIDE SEQUENCE</scope>
    <source>
        <strain evidence="2">CBS 560.94</strain>
    </source>
</reference>
<reference evidence="2" key="2">
    <citation type="submission" date="2023-06" db="EMBL/GenBank/DDBJ databases">
        <authorList>
            <consortium name="Lawrence Berkeley National Laboratory"/>
            <person name="Haridas S."/>
            <person name="Hensen N."/>
            <person name="Bonometti L."/>
            <person name="Westerberg I."/>
            <person name="Brannstrom I.O."/>
            <person name="Guillou S."/>
            <person name="Cros-Aarteil S."/>
            <person name="Calhoun S."/>
            <person name="Kuo A."/>
            <person name="Mondo S."/>
            <person name="Pangilinan J."/>
            <person name="Riley R."/>
            <person name="Labutti K."/>
            <person name="Andreopoulos B."/>
            <person name="Lipzen A."/>
            <person name="Chen C."/>
            <person name="Yanf M."/>
            <person name="Daum C."/>
            <person name="Ng V."/>
            <person name="Clum A."/>
            <person name="Steindorff A."/>
            <person name="Ohm R."/>
            <person name="Martin F."/>
            <person name="Silar P."/>
            <person name="Natvig D."/>
            <person name="Lalanne C."/>
            <person name="Gautier V."/>
            <person name="Ament-Velasquez S.L."/>
            <person name="Kruys A."/>
            <person name="Hutchinson M.I."/>
            <person name="Powell A.J."/>
            <person name="Barry K."/>
            <person name="Miller A.N."/>
            <person name="Grigoriev I.V."/>
            <person name="Debuchy R."/>
            <person name="Gladieux P."/>
            <person name="Thoren M.H."/>
            <person name="Johannesson H."/>
        </authorList>
    </citation>
    <scope>NUCLEOTIDE SEQUENCE</scope>
    <source>
        <strain evidence="2">CBS 560.94</strain>
    </source>
</reference>
<dbReference type="EMBL" id="JAUEPP010000002">
    <property type="protein sequence ID" value="KAK3350430.1"/>
    <property type="molecule type" value="Genomic_DNA"/>
</dbReference>
<protein>
    <submittedName>
        <fullName evidence="2">Uncharacterized protein</fullName>
    </submittedName>
</protein>
<organism evidence="2 3">
    <name type="scientific">Neurospora tetraspora</name>
    <dbReference type="NCBI Taxonomy" id="94610"/>
    <lineage>
        <taxon>Eukaryota</taxon>
        <taxon>Fungi</taxon>
        <taxon>Dikarya</taxon>
        <taxon>Ascomycota</taxon>
        <taxon>Pezizomycotina</taxon>
        <taxon>Sordariomycetes</taxon>
        <taxon>Sordariomycetidae</taxon>
        <taxon>Sordariales</taxon>
        <taxon>Sordariaceae</taxon>
        <taxon>Neurospora</taxon>
    </lineage>
</organism>
<feature type="compositionally biased region" description="Basic and acidic residues" evidence="1">
    <location>
        <begin position="170"/>
        <end position="181"/>
    </location>
</feature>
<accession>A0AAE0JIS1</accession>
<dbReference type="GeneID" id="87868672"/>
<evidence type="ECO:0000313" key="3">
    <source>
        <dbReference type="Proteomes" id="UP001278500"/>
    </source>
</evidence>
<feature type="region of interest" description="Disordered" evidence="1">
    <location>
        <begin position="170"/>
        <end position="205"/>
    </location>
</feature>
<comment type="caution">
    <text evidence="2">The sequence shown here is derived from an EMBL/GenBank/DDBJ whole genome shotgun (WGS) entry which is preliminary data.</text>
</comment>
<dbReference type="AlphaFoldDB" id="A0AAE0JIS1"/>
<sequence>MFAIFRHHPNKDLADLAEKHMHDDLRPEDRARLHKAASQVQTHATIGSLLGVGLGLAMAWRIRQNRQQLFNAFRMVAKPVEVVFANGRREPVPDLEPLLRPTLWGDIATYTAFGLGGFMLGGETGLLTGSAAATRTITRDRHSWKRIEDAFRNFQIDVLKRQMEILEREAKERAAGGRESEADSTSSWESLKDHASGMVSTLKPK</sequence>
<evidence type="ECO:0000313" key="2">
    <source>
        <dbReference type="EMBL" id="KAK3350430.1"/>
    </source>
</evidence>
<evidence type="ECO:0000256" key="1">
    <source>
        <dbReference type="SAM" id="MobiDB-lite"/>
    </source>
</evidence>
<dbReference type="RefSeq" id="XP_062683725.1">
    <property type="nucleotide sequence ID" value="XM_062831518.1"/>
</dbReference>
<gene>
    <name evidence="2" type="ORF">B0H65DRAFT_87745</name>
</gene>
<name>A0AAE0JIS1_9PEZI</name>